<dbReference type="Proteomes" id="UP000286687">
    <property type="component" value="Unassembled WGS sequence"/>
</dbReference>
<dbReference type="AlphaFoldDB" id="A0A437SNQ7"/>
<evidence type="ECO:0000313" key="1">
    <source>
        <dbReference type="EMBL" id="RVU64908.1"/>
    </source>
</evidence>
<sequence>MNIFKLKTDSNEIFKLTVYNYENQTHKKSPYYDMSGKEGRYYAVCPSCNNPIQIYKLYKDTTEGQGLHARHFGKSIRGLAVYNEERYLACELSNPESFGGETKRKNKEKSNELLTLIKEYPDVLFNEIRKISGIGFSYKKFDTMLKHFMKSEGYYYNAINKFNLPYGFLYMQKSINLYRGFLHKYSPHVNEIKEAIQNSKYHTVIEEEIKKNIEDYAALDFYLTNHSVKGTEETIELRIVESAEDYENIIFRKKIPVDKFSFMNKVSKLKDRSNENKDQEKWRQKLQAIVDEYISR</sequence>
<name>A0A437SNQ7_BACTU</name>
<proteinExistence type="predicted"/>
<organism evidence="1 2">
    <name type="scientific">Bacillus thuringiensis</name>
    <dbReference type="NCBI Taxonomy" id="1428"/>
    <lineage>
        <taxon>Bacteria</taxon>
        <taxon>Bacillati</taxon>
        <taxon>Bacillota</taxon>
        <taxon>Bacilli</taxon>
        <taxon>Bacillales</taxon>
        <taxon>Bacillaceae</taxon>
        <taxon>Bacillus</taxon>
        <taxon>Bacillus cereus group</taxon>
    </lineage>
</organism>
<protein>
    <submittedName>
        <fullName evidence="1">Uncharacterized protein</fullName>
    </submittedName>
</protein>
<comment type="caution">
    <text evidence="1">The sequence shown here is derived from an EMBL/GenBank/DDBJ whole genome shotgun (WGS) entry which is preliminary data.</text>
</comment>
<gene>
    <name evidence="1" type="ORF">BM74_06945</name>
</gene>
<dbReference type="RefSeq" id="WP_127813222.1">
    <property type="nucleotide sequence ID" value="NZ_LDER01000120.1"/>
</dbReference>
<accession>A0A437SNQ7</accession>
<dbReference type="EMBL" id="LDER01000120">
    <property type="protein sequence ID" value="RVU64908.1"/>
    <property type="molecule type" value="Genomic_DNA"/>
</dbReference>
<evidence type="ECO:0000313" key="2">
    <source>
        <dbReference type="Proteomes" id="UP000286687"/>
    </source>
</evidence>
<reference evidence="1 2" key="1">
    <citation type="submission" date="2018-01" db="EMBL/GenBank/DDBJ databases">
        <title>Complete genome sequence of G25-42.</title>
        <authorList>
            <person name="Zheng Z."/>
            <person name="Sun M."/>
        </authorList>
    </citation>
    <scope>NUCLEOTIDE SEQUENCE [LARGE SCALE GENOMIC DNA]</scope>
    <source>
        <strain evidence="1 2">G25-42</strain>
    </source>
</reference>